<feature type="transmembrane region" description="Helical" evidence="10">
    <location>
        <begin position="353"/>
        <end position="374"/>
    </location>
</feature>
<comment type="caution">
    <text evidence="12">The sequence shown here is derived from an EMBL/GenBank/DDBJ whole genome shotgun (WGS) entry which is preliminary data.</text>
</comment>
<protein>
    <recommendedName>
        <fullName evidence="10">Elongation of fatty acids protein</fullName>
        <ecNumber evidence="10">2.3.1.-</ecNumber>
    </recommendedName>
</protein>
<dbReference type="EMBL" id="JAGHQL010000036">
    <property type="protein sequence ID" value="KAH0543276.1"/>
    <property type="molecule type" value="Genomic_DNA"/>
</dbReference>
<proteinExistence type="inferred from homology"/>
<comment type="caution">
    <text evidence="10">Lacks conserved residue(s) required for the propagation of feature annotation.</text>
</comment>
<sequence>MAVTPSILFSPSSSSLPRIPPNSLPYTLPPPPPTSPFAIPESLYRRLLSANYPITIALVYATTVTILNRVNASRGNKPWPFWWTFVGMVKAVHRSVGPSLRGQGGVAGVWDAVCKIHGPSGLGNAVSYNETLETWVVFSPTTAPGAPGTPLSTDTGRLWNEGLAFYGWIFYLSKFYEVVDTAIILAKGKRSSTLQVYHHAGAMLCMWAGIRYMAPPIFMFCLFNSCIHTMMIIQFIVGSLFASSNLFISYSIPIEVPYVVLKDNISTTVSSATSVAASIAMAATPVRIGSLLKRLALRAAGEPGLAENIATTVTQQGQKLVGSVGPSAHKVYETHFHTEYRTVPCLYTSGEAFAIWLNVIYLAPLTWLFVRFFIRSYLRRTSPTTKQASAHIIEKAAGDAAHGIGAPTYANGNAKTNGHAQTNGHAETNGHANGTADKE</sequence>
<organism evidence="12 13">
    <name type="scientific">Glutinoglossum americanum</name>
    <dbReference type="NCBI Taxonomy" id="1670608"/>
    <lineage>
        <taxon>Eukaryota</taxon>
        <taxon>Fungi</taxon>
        <taxon>Dikarya</taxon>
        <taxon>Ascomycota</taxon>
        <taxon>Pezizomycotina</taxon>
        <taxon>Geoglossomycetes</taxon>
        <taxon>Geoglossales</taxon>
        <taxon>Geoglossaceae</taxon>
        <taxon>Glutinoglossum</taxon>
    </lineage>
</organism>
<comment type="catalytic activity">
    <reaction evidence="10">
        <text>an acyl-CoA + malonyl-CoA + H(+) = a 3-oxoacyl-CoA + CO2 + CoA</text>
        <dbReference type="Rhea" id="RHEA:50252"/>
        <dbReference type="ChEBI" id="CHEBI:15378"/>
        <dbReference type="ChEBI" id="CHEBI:16526"/>
        <dbReference type="ChEBI" id="CHEBI:57287"/>
        <dbReference type="ChEBI" id="CHEBI:57384"/>
        <dbReference type="ChEBI" id="CHEBI:58342"/>
        <dbReference type="ChEBI" id="CHEBI:90726"/>
    </reaction>
    <physiologicalReaction direction="left-to-right" evidence="10">
        <dbReference type="Rhea" id="RHEA:50253"/>
    </physiologicalReaction>
</comment>
<dbReference type="GO" id="GO:0005789">
    <property type="term" value="C:endoplasmic reticulum membrane"/>
    <property type="evidence" value="ECO:0007669"/>
    <property type="project" value="TreeGrafter"/>
</dbReference>
<dbReference type="GO" id="GO:0019367">
    <property type="term" value="P:fatty acid elongation, saturated fatty acid"/>
    <property type="evidence" value="ECO:0007669"/>
    <property type="project" value="TreeGrafter"/>
</dbReference>
<evidence type="ECO:0000313" key="13">
    <source>
        <dbReference type="Proteomes" id="UP000698800"/>
    </source>
</evidence>
<dbReference type="PANTHER" id="PTHR11157:SF169">
    <property type="entry name" value="ELONGATION OF FATTY ACIDS PROTEIN"/>
    <property type="match status" value="1"/>
</dbReference>
<evidence type="ECO:0000313" key="12">
    <source>
        <dbReference type="EMBL" id="KAH0543276.1"/>
    </source>
</evidence>
<evidence type="ECO:0000256" key="7">
    <source>
        <dbReference type="ARBA" id="ARBA00023098"/>
    </source>
</evidence>
<dbReference type="GO" id="GO:0042761">
    <property type="term" value="P:very long-chain fatty acid biosynthetic process"/>
    <property type="evidence" value="ECO:0007669"/>
    <property type="project" value="TreeGrafter"/>
</dbReference>
<evidence type="ECO:0000256" key="3">
    <source>
        <dbReference type="ARBA" id="ARBA00022679"/>
    </source>
</evidence>
<dbReference type="GO" id="GO:0009922">
    <property type="term" value="F:fatty acid elongase activity"/>
    <property type="evidence" value="ECO:0007669"/>
    <property type="project" value="InterPro"/>
</dbReference>
<gene>
    <name evidence="12" type="ORF">FGG08_002440</name>
</gene>
<dbReference type="Pfam" id="PF01151">
    <property type="entry name" value="ELO"/>
    <property type="match status" value="1"/>
</dbReference>
<evidence type="ECO:0000256" key="2">
    <source>
        <dbReference type="ARBA" id="ARBA00022516"/>
    </source>
</evidence>
<dbReference type="GO" id="GO:0034626">
    <property type="term" value="P:fatty acid elongation, polyunsaturated fatty acid"/>
    <property type="evidence" value="ECO:0007669"/>
    <property type="project" value="TreeGrafter"/>
</dbReference>
<keyword evidence="2 10" id="KW-0444">Lipid biosynthesis</keyword>
<accession>A0A9P8L4I3</accession>
<comment type="similarity">
    <text evidence="10">Belongs to the ELO family.</text>
</comment>
<feature type="region of interest" description="Disordered" evidence="11">
    <location>
        <begin position="408"/>
        <end position="439"/>
    </location>
</feature>
<dbReference type="AlphaFoldDB" id="A0A9P8L4I3"/>
<evidence type="ECO:0000256" key="6">
    <source>
        <dbReference type="ARBA" id="ARBA00022989"/>
    </source>
</evidence>
<feature type="compositionally biased region" description="Polar residues" evidence="11">
    <location>
        <begin position="410"/>
        <end position="432"/>
    </location>
</feature>
<evidence type="ECO:0000256" key="1">
    <source>
        <dbReference type="ARBA" id="ARBA00004141"/>
    </source>
</evidence>
<evidence type="ECO:0000256" key="5">
    <source>
        <dbReference type="ARBA" id="ARBA00022832"/>
    </source>
</evidence>
<keyword evidence="13" id="KW-1185">Reference proteome</keyword>
<dbReference type="GO" id="GO:0030148">
    <property type="term" value="P:sphingolipid biosynthetic process"/>
    <property type="evidence" value="ECO:0007669"/>
    <property type="project" value="TreeGrafter"/>
</dbReference>
<keyword evidence="6 10" id="KW-1133">Transmembrane helix</keyword>
<comment type="subcellular location">
    <subcellularLocation>
        <location evidence="1">Membrane</location>
        <topology evidence="1">Multi-pass membrane protein</topology>
    </subcellularLocation>
</comment>
<evidence type="ECO:0000256" key="4">
    <source>
        <dbReference type="ARBA" id="ARBA00022692"/>
    </source>
</evidence>
<name>A0A9P8L4I3_9PEZI</name>
<dbReference type="GO" id="GO:0034625">
    <property type="term" value="P:fatty acid elongation, monounsaturated fatty acid"/>
    <property type="evidence" value="ECO:0007669"/>
    <property type="project" value="TreeGrafter"/>
</dbReference>
<dbReference type="PANTHER" id="PTHR11157">
    <property type="entry name" value="FATTY ACID ACYL TRANSFERASE-RELATED"/>
    <property type="match status" value="1"/>
</dbReference>
<evidence type="ECO:0000256" key="10">
    <source>
        <dbReference type="RuleBase" id="RU361115"/>
    </source>
</evidence>
<evidence type="ECO:0000256" key="9">
    <source>
        <dbReference type="ARBA" id="ARBA00023160"/>
    </source>
</evidence>
<evidence type="ECO:0000256" key="8">
    <source>
        <dbReference type="ARBA" id="ARBA00023136"/>
    </source>
</evidence>
<keyword evidence="5 10" id="KW-0276">Fatty acid metabolism</keyword>
<evidence type="ECO:0000256" key="11">
    <source>
        <dbReference type="SAM" id="MobiDB-lite"/>
    </source>
</evidence>
<dbReference type="Proteomes" id="UP000698800">
    <property type="component" value="Unassembled WGS sequence"/>
</dbReference>
<keyword evidence="3 10" id="KW-0808">Transferase</keyword>
<dbReference type="EC" id="2.3.1.-" evidence="10"/>
<dbReference type="OrthoDB" id="10259681at2759"/>
<dbReference type="InterPro" id="IPR002076">
    <property type="entry name" value="ELO_fam"/>
</dbReference>
<keyword evidence="7 10" id="KW-0443">Lipid metabolism</keyword>
<keyword evidence="8 10" id="KW-0472">Membrane</keyword>
<keyword evidence="9 10" id="KW-0275">Fatty acid biosynthesis</keyword>
<reference evidence="12" key="1">
    <citation type="submission" date="2021-03" db="EMBL/GenBank/DDBJ databases">
        <title>Comparative genomics and phylogenomic investigation of the class Geoglossomycetes provide insights into ecological specialization and systematics.</title>
        <authorList>
            <person name="Melie T."/>
            <person name="Pirro S."/>
            <person name="Miller A.N."/>
            <person name="Quandt A."/>
        </authorList>
    </citation>
    <scope>NUCLEOTIDE SEQUENCE</scope>
    <source>
        <strain evidence="12">GBOQ0MN5Z8</strain>
    </source>
</reference>
<feature type="transmembrane region" description="Helical" evidence="10">
    <location>
        <begin position="50"/>
        <end position="67"/>
    </location>
</feature>
<keyword evidence="4 10" id="KW-0812">Transmembrane</keyword>